<name>A0A508YFA1_LIMMU</name>
<dbReference type="GO" id="GO:0016757">
    <property type="term" value="F:glycosyltransferase activity"/>
    <property type="evidence" value="ECO:0007669"/>
    <property type="project" value="InterPro"/>
</dbReference>
<dbReference type="Pfam" id="PF01501">
    <property type="entry name" value="Glyco_transf_8"/>
    <property type="match status" value="1"/>
</dbReference>
<dbReference type="Gene3D" id="3.90.550.10">
    <property type="entry name" value="Spore Coat Polysaccharide Biosynthesis Protein SpsA, Chain A"/>
    <property type="match status" value="1"/>
</dbReference>
<evidence type="ECO:0000313" key="2">
    <source>
        <dbReference type="Proteomes" id="UP000365705"/>
    </source>
</evidence>
<organism evidence="1 2">
    <name type="scientific">Limosilactobacillus mucosae</name>
    <name type="common">Lactobacillus mucosae</name>
    <dbReference type="NCBI Taxonomy" id="97478"/>
    <lineage>
        <taxon>Bacteria</taxon>
        <taxon>Bacillati</taxon>
        <taxon>Bacillota</taxon>
        <taxon>Bacilli</taxon>
        <taxon>Lactobacillales</taxon>
        <taxon>Lactobacillaceae</taxon>
        <taxon>Limosilactobacillus</taxon>
    </lineage>
</organism>
<accession>A0A508YFA1</accession>
<dbReference type="InterPro" id="IPR029044">
    <property type="entry name" value="Nucleotide-diphossugar_trans"/>
</dbReference>
<dbReference type="AlphaFoldDB" id="A0A508YFA1"/>
<dbReference type="SUPFAM" id="SSF53448">
    <property type="entry name" value="Nucleotide-diphospho-sugar transferases"/>
    <property type="match status" value="1"/>
</dbReference>
<sequence>MNPSNTFKKEDETVNILFCGDHRAEDGVLIVTLSLLHHVKEPLNIYVLTMKTATETREYEPFSKKAADLLTQQLQSYNPQNTLHLIDCTELFNESQPSANMNSRFTPYSMLRLYIDLIPDMPDRLLYLDNDVICREPFDDFYYQDLTGVQVVGVLDHYGKWFFHHQMRMADYINSGILLLNLPEIKATNLFVKARRMIATRHMFMPDQAAINRLSHAKKIAPRRFNDQRRLHHDTVFQHFTTSFRFFPWFHILTVKPWQISNVHKDLRLHEYDGLLEEYQQLKSEL</sequence>
<evidence type="ECO:0008006" key="3">
    <source>
        <dbReference type="Google" id="ProtNLM"/>
    </source>
</evidence>
<proteinExistence type="predicted"/>
<reference evidence="1 2" key="1">
    <citation type="submission" date="2019-06" db="EMBL/GenBank/DDBJ databases">
        <authorList>
            <person name="Rodrigo-Torres L."/>
            <person name="Arahal R. D."/>
            <person name="Lucena T."/>
        </authorList>
    </citation>
    <scope>NUCLEOTIDE SEQUENCE [LARGE SCALE GENOMIC DNA]</scope>
    <source>
        <strain evidence="1 2">INIA P508</strain>
    </source>
</reference>
<dbReference type="RefSeq" id="WP_143112694.1">
    <property type="nucleotide sequence ID" value="NZ_CABFNH010000005.1"/>
</dbReference>
<dbReference type="EMBL" id="CABFNH010000005">
    <property type="protein sequence ID" value="VTZ88655.1"/>
    <property type="molecule type" value="Genomic_DNA"/>
</dbReference>
<gene>
    <name evidence="1" type="ORF">LMUP508_00433</name>
</gene>
<evidence type="ECO:0000313" key="1">
    <source>
        <dbReference type="EMBL" id="VTZ88655.1"/>
    </source>
</evidence>
<dbReference type="Proteomes" id="UP000365705">
    <property type="component" value="Unassembled WGS sequence"/>
</dbReference>
<dbReference type="InterPro" id="IPR002495">
    <property type="entry name" value="Glyco_trans_8"/>
</dbReference>
<protein>
    <recommendedName>
        <fullName evidence="3">Glycosyltransferase family 8 protein</fullName>
    </recommendedName>
</protein>